<evidence type="ECO:0000256" key="1">
    <source>
        <dbReference type="ARBA" id="ARBA00001946"/>
    </source>
</evidence>
<comment type="function">
    <text evidence="10">Catalyzes the prenylation of para-hydroxybenzoate (PHB) with an all-trans polyprenyl group. Mediates the second step in the final reaction sequence of coenzyme Q (CoQ) biosynthesis, which is the condensation of the polyisoprenoid side chain with PHB, generating the first membrane-bound Q intermediate.</text>
</comment>
<dbReference type="InterPro" id="IPR000537">
    <property type="entry name" value="UbiA_prenyltransferase"/>
</dbReference>
<comment type="pathway">
    <text evidence="3">Secondary metabolite biosynthesis.</text>
</comment>
<dbReference type="HAMAP" id="MF_01635">
    <property type="entry name" value="UbiA"/>
    <property type="match status" value="1"/>
</dbReference>
<dbReference type="NCBIfam" id="TIGR01474">
    <property type="entry name" value="ubiA_proteo"/>
    <property type="match status" value="1"/>
</dbReference>
<keyword evidence="10" id="KW-0999">Mitochondrion inner membrane</keyword>
<comment type="catalytic activity">
    <reaction evidence="10">
        <text>an all-trans-polyprenyl diphosphate + 4-hydroxybenzoate = a 4-hydroxy-3-(all-trans-polyprenyl)benzoate + diphosphate</text>
        <dbReference type="Rhea" id="RHEA:44504"/>
        <dbReference type="Rhea" id="RHEA-COMP:9514"/>
        <dbReference type="Rhea" id="RHEA-COMP:9564"/>
        <dbReference type="ChEBI" id="CHEBI:17879"/>
        <dbReference type="ChEBI" id="CHEBI:33019"/>
        <dbReference type="ChEBI" id="CHEBI:58914"/>
        <dbReference type="ChEBI" id="CHEBI:78396"/>
        <dbReference type="EC" id="2.5.1.39"/>
    </reaction>
</comment>
<evidence type="ECO:0000256" key="5">
    <source>
        <dbReference type="ARBA" id="ARBA00022679"/>
    </source>
</evidence>
<dbReference type="InterPro" id="IPR044878">
    <property type="entry name" value="UbiA_sf"/>
</dbReference>
<dbReference type="FunFam" id="1.20.120.1780:FF:000001">
    <property type="entry name" value="4-hydroxybenzoate octaprenyltransferase"/>
    <property type="match status" value="1"/>
</dbReference>
<dbReference type="AlphaFoldDB" id="A0A6G1S431"/>
<feature type="compositionally biased region" description="Polar residues" evidence="11">
    <location>
        <begin position="365"/>
        <end position="377"/>
    </location>
</feature>
<feature type="transmembrane region" description="Helical" evidence="10">
    <location>
        <begin position="193"/>
        <end position="210"/>
    </location>
</feature>
<feature type="region of interest" description="Disordered" evidence="11">
    <location>
        <begin position="34"/>
        <end position="54"/>
    </location>
</feature>
<evidence type="ECO:0000256" key="6">
    <source>
        <dbReference type="ARBA" id="ARBA00022692"/>
    </source>
</evidence>
<dbReference type="GO" id="GO:0006744">
    <property type="term" value="P:ubiquinone biosynthetic process"/>
    <property type="evidence" value="ECO:0007669"/>
    <property type="project" value="UniProtKB-UniRule"/>
</dbReference>
<evidence type="ECO:0000313" key="12">
    <source>
        <dbReference type="EMBL" id="MDE44927.1"/>
    </source>
</evidence>
<feature type="compositionally biased region" description="Polar residues" evidence="11">
    <location>
        <begin position="35"/>
        <end position="53"/>
    </location>
</feature>
<dbReference type="GO" id="GO:0008299">
    <property type="term" value="P:isoprenoid biosynthetic process"/>
    <property type="evidence" value="ECO:0007669"/>
    <property type="project" value="UniProtKB-UniRule"/>
</dbReference>
<dbReference type="FunFam" id="1.10.357.140:FF:000008">
    <property type="entry name" value="4-hydroxybenzoate octaprenyltransferase"/>
    <property type="match status" value="1"/>
</dbReference>
<dbReference type="CDD" id="cd13959">
    <property type="entry name" value="PT_UbiA_COQ2"/>
    <property type="match status" value="1"/>
</dbReference>
<feature type="transmembrane region" description="Helical" evidence="10">
    <location>
        <begin position="166"/>
        <end position="184"/>
    </location>
</feature>
<comment type="pathway">
    <text evidence="10">Cofactor biosynthesis; ubiquinone biosynthesis.</text>
</comment>
<dbReference type="GO" id="GO:0008412">
    <property type="term" value="F:4-hydroxybenzoate polyprenyltransferase activity"/>
    <property type="evidence" value="ECO:0007669"/>
    <property type="project" value="UniProtKB-EC"/>
</dbReference>
<feature type="transmembrane region" description="Helical" evidence="10">
    <location>
        <begin position="268"/>
        <end position="286"/>
    </location>
</feature>
<organism evidence="12">
    <name type="scientific">Aceria tosichella</name>
    <name type="common">wheat curl mite</name>
    <dbReference type="NCBI Taxonomy" id="561515"/>
    <lineage>
        <taxon>Eukaryota</taxon>
        <taxon>Metazoa</taxon>
        <taxon>Ecdysozoa</taxon>
        <taxon>Arthropoda</taxon>
        <taxon>Chelicerata</taxon>
        <taxon>Arachnida</taxon>
        <taxon>Acari</taxon>
        <taxon>Acariformes</taxon>
        <taxon>Trombidiformes</taxon>
        <taxon>Prostigmata</taxon>
        <taxon>Eupodina</taxon>
        <taxon>Eriophyoidea</taxon>
        <taxon>Eriophyidae</taxon>
        <taxon>Eriophyinae</taxon>
        <taxon>Aceriini</taxon>
        <taxon>Aceria</taxon>
    </lineage>
</organism>
<evidence type="ECO:0000256" key="8">
    <source>
        <dbReference type="ARBA" id="ARBA00023136"/>
    </source>
</evidence>
<comment type="cofactor">
    <cofactor evidence="1 10">
        <name>Mg(2+)</name>
        <dbReference type="ChEBI" id="CHEBI:18420"/>
    </cofactor>
</comment>
<dbReference type="Pfam" id="PF01040">
    <property type="entry name" value="UbiA"/>
    <property type="match status" value="1"/>
</dbReference>
<keyword evidence="6 10" id="KW-0812">Transmembrane</keyword>
<name>A0A6G1S431_9ACAR</name>
<keyword evidence="10" id="KW-0496">Mitochondrion</keyword>
<evidence type="ECO:0000256" key="11">
    <source>
        <dbReference type="SAM" id="MobiDB-lite"/>
    </source>
</evidence>
<evidence type="ECO:0000256" key="7">
    <source>
        <dbReference type="ARBA" id="ARBA00022989"/>
    </source>
</evidence>
<keyword evidence="8 10" id="KW-0472">Membrane</keyword>
<gene>
    <name evidence="12" type="primary">COQ2</name>
    <name evidence="12" type="ORF">g.2271</name>
</gene>
<accession>A0A6G1S431</accession>
<evidence type="ECO:0000256" key="4">
    <source>
        <dbReference type="ARBA" id="ARBA00005985"/>
    </source>
</evidence>
<evidence type="ECO:0000256" key="3">
    <source>
        <dbReference type="ARBA" id="ARBA00005179"/>
    </source>
</evidence>
<dbReference type="PROSITE" id="PS00943">
    <property type="entry name" value="UBIA"/>
    <property type="match status" value="1"/>
</dbReference>
<feature type="compositionally biased region" description="Low complexity" evidence="11">
    <location>
        <begin position="351"/>
        <end position="361"/>
    </location>
</feature>
<dbReference type="GO" id="GO:0005743">
    <property type="term" value="C:mitochondrial inner membrane"/>
    <property type="evidence" value="ECO:0007669"/>
    <property type="project" value="UniProtKB-SubCell"/>
</dbReference>
<protein>
    <recommendedName>
        <fullName evidence="10">4-hydroxybenzoate polyprenyltransferase, mitochondrial</fullName>
        <shortName evidence="10">4-HB polyprenyltransferase</shortName>
        <ecNumber evidence="10">2.5.1.39</ecNumber>
    </recommendedName>
    <alternativeName>
        <fullName evidence="10">Para-hydroxybenzoate--polyprenyltransferase</fullName>
        <shortName evidence="10">PHB:PPT</shortName>
        <shortName evidence="10">PHB:polyprenyltransferase</shortName>
    </alternativeName>
</protein>
<proteinExistence type="inferred from homology"/>
<dbReference type="InterPro" id="IPR006370">
    <property type="entry name" value="HB_polyprenyltransferase-like"/>
</dbReference>
<dbReference type="PANTHER" id="PTHR11048">
    <property type="entry name" value="PRENYLTRANSFERASES"/>
    <property type="match status" value="1"/>
</dbReference>
<comment type="similarity">
    <text evidence="4 10">Belongs to the UbiA prenyltransferase family.</text>
</comment>
<evidence type="ECO:0000256" key="10">
    <source>
        <dbReference type="HAMAP-Rule" id="MF_03189"/>
    </source>
</evidence>
<comment type="subcellular location">
    <subcellularLocation>
        <location evidence="2">Membrane</location>
        <topology evidence="2">Multi-pass membrane protein</topology>
    </subcellularLocation>
    <subcellularLocation>
        <location evidence="10">Mitochondrion inner membrane</location>
        <topology evidence="10">Multi-pass membrane protein</topology>
        <orientation evidence="10">Matrix side</orientation>
    </subcellularLocation>
</comment>
<dbReference type="UniPathway" id="UPA00232"/>
<keyword evidence="10" id="KW-0831">Ubiquinone biosynthesis</keyword>
<evidence type="ECO:0000256" key="2">
    <source>
        <dbReference type="ARBA" id="ARBA00004141"/>
    </source>
</evidence>
<dbReference type="PANTHER" id="PTHR11048:SF28">
    <property type="entry name" value="4-HYDROXYBENZOATE POLYPRENYLTRANSFERASE, MITOCHONDRIAL"/>
    <property type="match status" value="1"/>
</dbReference>
<keyword evidence="5 10" id="KW-0808">Transferase</keyword>
<reference evidence="12" key="1">
    <citation type="submission" date="2018-10" db="EMBL/GenBank/DDBJ databases">
        <title>Transcriptome assembly of Aceria tosichella (Wheat curl mite) Type 2.</title>
        <authorList>
            <person name="Scully E.D."/>
            <person name="Geib S.M."/>
            <person name="Palmer N.A."/>
            <person name="Gupta A.K."/>
            <person name="Sarath G."/>
            <person name="Tatineni S."/>
        </authorList>
    </citation>
    <scope>NUCLEOTIDE SEQUENCE</scope>
    <source>
        <strain evidence="12">LincolnNE</strain>
    </source>
</reference>
<keyword evidence="7 10" id="KW-1133">Transmembrane helix</keyword>
<dbReference type="InterPro" id="IPR030470">
    <property type="entry name" value="UbiA_prenylTrfase_CS"/>
</dbReference>
<feature type="region of interest" description="Disordered" evidence="11">
    <location>
        <begin position="348"/>
        <end position="377"/>
    </location>
</feature>
<dbReference type="EMBL" id="GGYP01000156">
    <property type="protein sequence ID" value="MDE44927.1"/>
    <property type="molecule type" value="Transcribed_RNA"/>
</dbReference>
<dbReference type="Gene3D" id="1.20.120.1780">
    <property type="entry name" value="UbiA prenyltransferase"/>
    <property type="match status" value="1"/>
</dbReference>
<dbReference type="InterPro" id="IPR039653">
    <property type="entry name" value="Prenyltransferase"/>
</dbReference>
<keyword evidence="9 10" id="KW-0414">Isoprene biosynthesis</keyword>
<evidence type="ECO:0000256" key="9">
    <source>
        <dbReference type="ARBA" id="ARBA00023229"/>
    </source>
</evidence>
<sequence>MSSLNAARFLSTLKVGRGAAGFYTTTEKFTKHQDGNVNLVTDTGPSQPQSSGRSKIRSIVELMRWHKPTGTILTLTPALWSVGLVTPDTSSMPDLGTMAIFTAGAIVARGMGCTLNDILDRKFDRLVERTKMRPIACGDISVREALVYLGLQSSIGLYVLCLNNYTVIKLGLFSGIMIAAYPLFKRFTNWPQVMLALTFNWGVIMGYAAIKGGSLDLSDLITILPIYLGANFWTLYYDTIYAHQDKTDDAFIGVKSSALVLGDNTKRFLYQMSGAMILSLSTAGWLTGQMWPYYLTLATTGIYHRFQVKSLNLDSTDECWRAFDRQKHVGLLILGGVLVSVMMKSKKGSSSKESQSSELLVGNGSDKNNNNGVMKQI</sequence>
<dbReference type="EC" id="2.5.1.39" evidence="10"/>
<dbReference type="Gene3D" id="1.10.357.140">
    <property type="entry name" value="UbiA prenyltransferase"/>
    <property type="match status" value="1"/>
</dbReference>